<keyword evidence="1" id="KW-1133">Transmembrane helix</keyword>
<evidence type="ECO:0000313" key="2">
    <source>
        <dbReference type="EMBL" id="KAG1543073.1"/>
    </source>
</evidence>
<keyword evidence="1" id="KW-0472">Membrane</keyword>
<dbReference type="GO" id="GO:0015079">
    <property type="term" value="F:potassium ion transmembrane transporter activity"/>
    <property type="evidence" value="ECO:0007669"/>
    <property type="project" value="InterPro"/>
</dbReference>
<name>A0A9P6YA03_RHIOR</name>
<dbReference type="AlphaFoldDB" id="A0A9P6YA03"/>
<protein>
    <submittedName>
        <fullName evidence="2">Uncharacterized protein</fullName>
    </submittedName>
</protein>
<accession>A0A9P6YA03</accession>
<reference evidence="2" key="1">
    <citation type="journal article" date="2020" name="Microb. Genom.">
        <title>Genetic diversity of clinical and environmental Mucorales isolates obtained from an investigation of mucormycosis cases among solid organ transplant recipients.</title>
        <authorList>
            <person name="Nguyen M.H."/>
            <person name="Kaul D."/>
            <person name="Muto C."/>
            <person name="Cheng S.J."/>
            <person name="Richter R.A."/>
            <person name="Bruno V.M."/>
            <person name="Liu G."/>
            <person name="Beyhan S."/>
            <person name="Sundermann A.J."/>
            <person name="Mounaud S."/>
            <person name="Pasculle A.W."/>
            <person name="Nierman W.C."/>
            <person name="Driscoll E."/>
            <person name="Cumbie R."/>
            <person name="Clancy C.J."/>
            <person name="Dupont C.L."/>
        </authorList>
    </citation>
    <scope>NUCLEOTIDE SEQUENCE</scope>
    <source>
        <strain evidence="2">GL16</strain>
    </source>
</reference>
<evidence type="ECO:0000313" key="3">
    <source>
        <dbReference type="Proteomes" id="UP000717996"/>
    </source>
</evidence>
<keyword evidence="1" id="KW-0812">Transmembrane</keyword>
<feature type="transmembrane region" description="Helical" evidence="1">
    <location>
        <begin position="82"/>
        <end position="102"/>
    </location>
</feature>
<dbReference type="OMA" id="GCVFIPF"/>
<dbReference type="EMBL" id="JAANIT010000977">
    <property type="protein sequence ID" value="KAG1543073.1"/>
    <property type="molecule type" value="Genomic_DNA"/>
</dbReference>
<dbReference type="PANTHER" id="PTHR36424:SF1">
    <property type="entry name" value="LOW AFFINITY K(+) TRANSPORTER 1-RELATED"/>
    <property type="match status" value="1"/>
</dbReference>
<dbReference type="InterPro" id="IPR031606">
    <property type="entry name" value="Kch1/2"/>
</dbReference>
<dbReference type="GO" id="GO:0005886">
    <property type="term" value="C:plasma membrane"/>
    <property type="evidence" value="ECO:0007669"/>
    <property type="project" value="InterPro"/>
</dbReference>
<evidence type="ECO:0000256" key="1">
    <source>
        <dbReference type="SAM" id="Phobius"/>
    </source>
</evidence>
<sequence length="408" mass="47345">MCCGGGNGPKWKREVVKDHKFDYVDINEFYDPSCCAYLNYMFMFLIILKGFLVYVADLWTAVSLLVIGTSSENEGAAIPPEISKWIFLGAIMISFILLFWDIKKARGIIDSRDISYAFTSVIANRYYSVKDYKYFCLFRRINNSRKRIDSIAFFVFFTLKGWKRLLLAEAPRQVINIVTLITIVPHWIQIKNGVKIQNEILGKTIIQQIMTGTMAFSVLIFGISFILVCIAAIVYIPLLCHIQGNLKEYCCHKVDKRIAELLRKQARMRVENNMKAQHVRNEKDDIEMRSFPKPTLPKVNMENLTANNNPYPHNNYYHQQPYHYNNNNNLSAPFARRNSLSSVNSDQAGLISHAQGQAYSSPFYYQNNNGSNVSVVRPNNNYNQQAYYTQQQQQQQQQQQYNYSQNHY</sequence>
<comment type="caution">
    <text evidence="2">The sequence shown here is derived from an EMBL/GenBank/DDBJ whole genome shotgun (WGS) entry which is preliminary data.</text>
</comment>
<dbReference type="Pfam" id="PF16944">
    <property type="entry name" value="KCH"/>
    <property type="match status" value="1"/>
</dbReference>
<feature type="transmembrane region" description="Helical" evidence="1">
    <location>
        <begin position="211"/>
        <end position="238"/>
    </location>
</feature>
<proteinExistence type="predicted"/>
<organism evidence="2 3">
    <name type="scientific">Rhizopus oryzae</name>
    <name type="common">Mucormycosis agent</name>
    <name type="synonym">Rhizopus arrhizus var. delemar</name>
    <dbReference type="NCBI Taxonomy" id="64495"/>
    <lineage>
        <taxon>Eukaryota</taxon>
        <taxon>Fungi</taxon>
        <taxon>Fungi incertae sedis</taxon>
        <taxon>Mucoromycota</taxon>
        <taxon>Mucoromycotina</taxon>
        <taxon>Mucoromycetes</taxon>
        <taxon>Mucorales</taxon>
        <taxon>Mucorineae</taxon>
        <taxon>Rhizopodaceae</taxon>
        <taxon>Rhizopus</taxon>
    </lineage>
</organism>
<gene>
    <name evidence="2" type="ORF">G6F51_006894</name>
</gene>
<dbReference type="Proteomes" id="UP000717996">
    <property type="component" value="Unassembled WGS sequence"/>
</dbReference>
<dbReference type="PANTHER" id="PTHR36424">
    <property type="entry name" value="PHEROMONE-REGULATED MEMBRANE PROTEIN 6"/>
    <property type="match status" value="1"/>
</dbReference>
<feature type="transmembrane region" description="Helical" evidence="1">
    <location>
        <begin position="51"/>
        <end position="70"/>
    </location>
</feature>
<dbReference type="OrthoDB" id="2128042at2759"/>